<dbReference type="PROSITE" id="PS51186">
    <property type="entry name" value="GNAT"/>
    <property type="match status" value="1"/>
</dbReference>
<dbReference type="InterPro" id="IPR000182">
    <property type="entry name" value="GNAT_dom"/>
</dbReference>
<reference evidence="2" key="2">
    <citation type="submission" date="2021-04" db="EMBL/GenBank/DDBJ databases">
        <authorList>
            <person name="Gilroy R."/>
        </authorList>
    </citation>
    <scope>NUCLEOTIDE SEQUENCE</scope>
    <source>
        <strain evidence="2">ChiGjej1B1-98</strain>
    </source>
</reference>
<dbReference type="GO" id="GO:0005737">
    <property type="term" value="C:cytoplasm"/>
    <property type="evidence" value="ECO:0007669"/>
    <property type="project" value="TreeGrafter"/>
</dbReference>
<dbReference type="Proteomes" id="UP000824005">
    <property type="component" value="Unassembled WGS sequence"/>
</dbReference>
<dbReference type="InterPro" id="IPR051908">
    <property type="entry name" value="Ribosomal_N-acetyltransferase"/>
</dbReference>
<sequence length="171" mass="18482">MPTLRNIEPDRDAAAVLTAFEAADNDLLRQASVIDSAETARKYLETMAGLGWAIDASGTLIGIVAAASRSAQHKSAWMSYWLEPEARGRGIAARALSTASDALFADGFHRLELGARINNPASIKTAERAGYVHEGVNREELEYDGVRFDTVRMARLATDPAPTIAPLQISR</sequence>
<accession>A0A9D2CAF0</accession>
<evidence type="ECO:0000259" key="1">
    <source>
        <dbReference type="PROSITE" id="PS51186"/>
    </source>
</evidence>
<evidence type="ECO:0000313" key="3">
    <source>
        <dbReference type="Proteomes" id="UP000824005"/>
    </source>
</evidence>
<dbReference type="GO" id="GO:1990189">
    <property type="term" value="F:protein N-terminal-serine acetyltransferase activity"/>
    <property type="evidence" value="ECO:0007669"/>
    <property type="project" value="TreeGrafter"/>
</dbReference>
<comment type="caution">
    <text evidence="2">The sequence shown here is derived from an EMBL/GenBank/DDBJ whole genome shotgun (WGS) entry which is preliminary data.</text>
</comment>
<evidence type="ECO:0000313" key="2">
    <source>
        <dbReference type="EMBL" id="HIY66350.1"/>
    </source>
</evidence>
<dbReference type="SUPFAM" id="SSF55729">
    <property type="entry name" value="Acyl-CoA N-acyltransferases (Nat)"/>
    <property type="match status" value="1"/>
</dbReference>
<dbReference type="Pfam" id="PF13302">
    <property type="entry name" value="Acetyltransf_3"/>
    <property type="match status" value="1"/>
</dbReference>
<dbReference type="Gene3D" id="3.40.630.30">
    <property type="match status" value="1"/>
</dbReference>
<protein>
    <submittedName>
        <fullName evidence="2">GNAT family N-acetyltransferase</fullName>
    </submittedName>
</protein>
<dbReference type="CDD" id="cd04301">
    <property type="entry name" value="NAT_SF"/>
    <property type="match status" value="1"/>
</dbReference>
<dbReference type="InterPro" id="IPR016181">
    <property type="entry name" value="Acyl_CoA_acyltransferase"/>
</dbReference>
<organism evidence="2 3">
    <name type="scientific">Candidatus Agrococcus pullicola</name>
    <dbReference type="NCBI Taxonomy" id="2838429"/>
    <lineage>
        <taxon>Bacteria</taxon>
        <taxon>Bacillati</taxon>
        <taxon>Actinomycetota</taxon>
        <taxon>Actinomycetes</taxon>
        <taxon>Micrococcales</taxon>
        <taxon>Microbacteriaceae</taxon>
        <taxon>Agrococcus</taxon>
    </lineage>
</organism>
<reference evidence="2" key="1">
    <citation type="journal article" date="2021" name="PeerJ">
        <title>Extensive microbial diversity within the chicken gut microbiome revealed by metagenomics and culture.</title>
        <authorList>
            <person name="Gilroy R."/>
            <person name="Ravi A."/>
            <person name="Getino M."/>
            <person name="Pursley I."/>
            <person name="Horton D.L."/>
            <person name="Alikhan N.F."/>
            <person name="Baker D."/>
            <person name="Gharbi K."/>
            <person name="Hall N."/>
            <person name="Watson M."/>
            <person name="Adriaenssens E.M."/>
            <person name="Foster-Nyarko E."/>
            <person name="Jarju S."/>
            <person name="Secka A."/>
            <person name="Antonio M."/>
            <person name="Oren A."/>
            <person name="Chaudhuri R.R."/>
            <person name="La Ragione R."/>
            <person name="Hildebrand F."/>
            <person name="Pallen M.J."/>
        </authorList>
    </citation>
    <scope>NUCLEOTIDE SEQUENCE</scope>
    <source>
        <strain evidence="2">ChiGjej1B1-98</strain>
    </source>
</reference>
<dbReference type="PANTHER" id="PTHR43441">
    <property type="entry name" value="RIBOSOMAL-PROTEIN-SERINE ACETYLTRANSFERASE"/>
    <property type="match status" value="1"/>
</dbReference>
<dbReference type="PANTHER" id="PTHR43441:SF10">
    <property type="entry name" value="ACETYLTRANSFERASE"/>
    <property type="match status" value="1"/>
</dbReference>
<gene>
    <name evidence="2" type="ORF">H9830_08765</name>
</gene>
<dbReference type="EMBL" id="DXDC01000266">
    <property type="protein sequence ID" value="HIY66350.1"/>
    <property type="molecule type" value="Genomic_DNA"/>
</dbReference>
<name>A0A9D2CAF0_9MICO</name>
<dbReference type="GO" id="GO:0008999">
    <property type="term" value="F:protein-N-terminal-alanine acetyltransferase activity"/>
    <property type="evidence" value="ECO:0007669"/>
    <property type="project" value="TreeGrafter"/>
</dbReference>
<dbReference type="AlphaFoldDB" id="A0A9D2CAF0"/>
<feature type="domain" description="N-acetyltransferase" evidence="1">
    <location>
        <begin position="2"/>
        <end position="158"/>
    </location>
</feature>
<proteinExistence type="predicted"/>